<gene>
    <name evidence="3" type="ORF">SAMN05421547_13839</name>
</gene>
<dbReference type="AlphaFoldDB" id="A0A1H3U6X4"/>
<dbReference type="InterPro" id="IPR001826">
    <property type="entry name" value="RHS"/>
</dbReference>
<evidence type="ECO:0000259" key="1">
    <source>
        <dbReference type="Pfam" id="PF03527"/>
    </source>
</evidence>
<dbReference type="PRINTS" id="PR00394">
    <property type="entry name" value="RHSPROTEIN"/>
</dbReference>
<dbReference type="PANTHER" id="PTHR32305">
    <property type="match status" value="1"/>
</dbReference>
<protein>
    <submittedName>
        <fullName evidence="3">RHS repeat-associated core domain-containing protein</fullName>
    </submittedName>
</protein>
<dbReference type="Pfam" id="PF03527">
    <property type="entry name" value="RHS"/>
    <property type="match status" value="1"/>
</dbReference>
<dbReference type="InterPro" id="IPR057382">
    <property type="entry name" value="TseH"/>
</dbReference>
<dbReference type="PANTHER" id="PTHR32305:SF15">
    <property type="entry name" value="PROTEIN RHSA-RELATED"/>
    <property type="match status" value="1"/>
</dbReference>
<dbReference type="Pfam" id="PF25218">
    <property type="entry name" value="TseH"/>
    <property type="match status" value="1"/>
</dbReference>
<dbReference type="InterPro" id="IPR022385">
    <property type="entry name" value="Rhs_assc_core"/>
</dbReference>
<dbReference type="InterPro" id="IPR050708">
    <property type="entry name" value="T6SS_VgrG/RHS"/>
</dbReference>
<dbReference type="Proteomes" id="UP000183417">
    <property type="component" value="Unassembled WGS sequence"/>
</dbReference>
<evidence type="ECO:0000313" key="3">
    <source>
        <dbReference type="EMBL" id="SDZ58057.1"/>
    </source>
</evidence>
<accession>A0A1H3U6X4</accession>
<dbReference type="RefSeq" id="WP_143044707.1">
    <property type="nucleotide sequence ID" value="NZ_FNPE01000038.1"/>
</dbReference>
<name>A0A1H3U6X4_9BURK</name>
<feature type="non-terminal residue" evidence="3">
    <location>
        <position position="1"/>
    </location>
</feature>
<dbReference type="Gene3D" id="2.180.10.10">
    <property type="entry name" value="RHS repeat-associated core"/>
    <property type="match status" value="1"/>
</dbReference>
<dbReference type="NCBIfam" id="TIGR03696">
    <property type="entry name" value="Rhs_assc_core"/>
    <property type="match status" value="1"/>
</dbReference>
<feature type="domain" description="RHS protein conserved region" evidence="1">
    <location>
        <begin position="99"/>
        <end position="135"/>
    </location>
</feature>
<evidence type="ECO:0000313" key="4">
    <source>
        <dbReference type="Proteomes" id="UP000183417"/>
    </source>
</evidence>
<sequence length="357" mass="39716">GDPQDEPHLLVQAIAAGLPDPDDPNHAPALALMQTMLDAMPRDMQQDAARHLRHTLDHGLPPGAQAMLGEQADSTTRLLSGMQAKLQEQEKEQQARIAIHHYHCDHLGTPMALTDQRGLVTWAAKLDPWGNVLQEYNPQGIHQAIRLPGQHHDRETGLYYNRHRYYDPVVGSYINQDPIGLMGGNNHYIYPVNPTGWIDSLGLQQACVVNFPDYPVEYAEGKTSTWLGGHSGVLTYDTSGKTQYFEYGRYNPNAKGIMGSKLPQDDGNVRQTPMPNLKIGKDGVPTDESMRNLEEQLSKRSGKGTPAKLTCSSADPKKVADYAKEISENKDREKYNWNPFNSNHCRTFARNAAKAGQ</sequence>
<evidence type="ECO:0000259" key="2">
    <source>
        <dbReference type="Pfam" id="PF25218"/>
    </source>
</evidence>
<proteinExistence type="predicted"/>
<dbReference type="EMBL" id="FNPE01000038">
    <property type="protein sequence ID" value="SDZ58057.1"/>
    <property type="molecule type" value="Genomic_DNA"/>
</dbReference>
<reference evidence="3 4" key="1">
    <citation type="submission" date="2016-10" db="EMBL/GenBank/DDBJ databases">
        <authorList>
            <person name="de Groot N.N."/>
        </authorList>
    </citation>
    <scope>NUCLEOTIDE SEQUENCE [LARGE SCALE GENOMIC DNA]</scope>
    <source>
        <strain evidence="3 4">LMG 24775</strain>
    </source>
</reference>
<feature type="domain" description="Type VI secretion system effector TseH-like" evidence="2">
    <location>
        <begin position="227"/>
        <end position="353"/>
    </location>
</feature>
<organism evidence="3 4">
    <name type="scientific">Delftia lacustris</name>
    <dbReference type="NCBI Taxonomy" id="558537"/>
    <lineage>
        <taxon>Bacteria</taxon>
        <taxon>Pseudomonadati</taxon>
        <taxon>Pseudomonadota</taxon>
        <taxon>Betaproteobacteria</taxon>
        <taxon>Burkholderiales</taxon>
        <taxon>Comamonadaceae</taxon>
        <taxon>Delftia</taxon>
    </lineage>
</organism>